<dbReference type="EMBL" id="PYHP01000080">
    <property type="protein sequence ID" value="PUA35578.1"/>
    <property type="molecule type" value="Genomic_DNA"/>
</dbReference>
<dbReference type="Proteomes" id="UP000244184">
    <property type="component" value="Unassembled WGS sequence"/>
</dbReference>
<name>A0A2T6FUJ5_9BACL</name>
<evidence type="ECO:0000313" key="2">
    <source>
        <dbReference type="Proteomes" id="UP000244184"/>
    </source>
</evidence>
<sequence>MSKKTIKLMGITLNFDTSGNPTQYRVSYQVYDENGATLASNAVLVLRIEDSVDLTEETNFKSYSTTLTEYFYQKVLQKEGIEE</sequence>
<gene>
    <name evidence="1" type="ORF">C8Z91_29645</name>
</gene>
<protein>
    <submittedName>
        <fullName evidence="1">Uncharacterized protein</fullName>
    </submittedName>
</protein>
<organism evidence="1 2">
    <name type="scientific">Paenibacillus elgii</name>
    <dbReference type="NCBI Taxonomy" id="189691"/>
    <lineage>
        <taxon>Bacteria</taxon>
        <taxon>Bacillati</taxon>
        <taxon>Bacillota</taxon>
        <taxon>Bacilli</taxon>
        <taxon>Bacillales</taxon>
        <taxon>Paenibacillaceae</taxon>
        <taxon>Paenibacillus</taxon>
    </lineage>
</organism>
<reference evidence="1 2" key="1">
    <citation type="submission" date="2018-03" db="EMBL/GenBank/DDBJ databases">
        <title>Genome sequence of Paenibacillus elgii strain AC13 an antimicrobial compound producing bacteria.</title>
        <authorList>
            <person name="Kurokawa A.S."/>
            <person name="Araujo J.F."/>
            <person name="Costa R.A."/>
            <person name="Ortega D.B."/>
            <person name="Pires A.S."/>
            <person name="Pappas G.J.Jr."/>
            <person name="Franco O.L."/>
            <person name="Barreto C."/>
            <person name="Magalhaes B.S."/>
            <person name="Kruger R.H."/>
        </authorList>
    </citation>
    <scope>NUCLEOTIDE SEQUENCE [LARGE SCALE GENOMIC DNA]</scope>
    <source>
        <strain evidence="1 2">AC13</strain>
    </source>
</reference>
<accession>A0A2T6FUJ5</accession>
<evidence type="ECO:0000313" key="1">
    <source>
        <dbReference type="EMBL" id="PUA35578.1"/>
    </source>
</evidence>
<dbReference type="RefSeq" id="WP_108534444.1">
    <property type="nucleotide sequence ID" value="NZ_PYHP01000080.1"/>
</dbReference>
<comment type="caution">
    <text evidence="1">The sequence shown here is derived from an EMBL/GenBank/DDBJ whole genome shotgun (WGS) entry which is preliminary data.</text>
</comment>
<proteinExistence type="predicted"/>
<dbReference type="AlphaFoldDB" id="A0A2T6FUJ5"/>